<dbReference type="PANTHER" id="PTHR24094">
    <property type="entry name" value="SECRETED PROTEIN"/>
    <property type="match status" value="1"/>
</dbReference>
<reference evidence="2" key="1">
    <citation type="journal article" date="2019" name="Int. J. Syst. Evol. Microbiol.">
        <title>The Global Catalogue of Microorganisms (GCM) 10K type strain sequencing project: providing services to taxonomists for standard genome sequencing and annotation.</title>
        <authorList>
            <consortium name="The Broad Institute Genomics Platform"/>
            <consortium name="The Broad Institute Genome Sequencing Center for Infectious Disease"/>
            <person name="Wu L."/>
            <person name="Ma J."/>
        </authorList>
    </citation>
    <scope>NUCLEOTIDE SEQUENCE [LARGE SCALE GENOMIC DNA]</scope>
    <source>
        <strain evidence="2">JCM 4738</strain>
    </source>
</reference>
<comment type="caution">
    <text evidence="1">The sequence shown here is derived from an EMBL/GenBank/DDBJ whole genome shotgun (WGS) entry which is preliminary data.</text>
</comment>
<evidence type="ECO:0000313" key="2">
    <source>
        <dbReference type="Proteomes" id="UP000642673"/>
    </source>
</evidence>
<organism evidence="1 2">
    <name type="scientific">Streptomyces cirratus</name>
    <dbReference type="NCBI Taxonomy" id="68187"/>
    <lineage>
        <taxon>Bacteria</taxon>
        <taxon>Bacillati</taxon>
        <taxon>Actinomycetota</taxon>
        <taxon>Actinomycetes</taxon>
        <taxon>Kitasatosporales</taxon>
        <taxon>Streptomycetaceae</taxon>
        <taxon>Streptomyces</taxon>
    </lineage>
</organism>
<evidence type="ECO:0008006" key="3">
    <source>
        <dbReference type="Google" id="ProtNLM"/>
    </source>
</evidence>
<keyword evidence="2" id="KW-1185">Reference proteome</keyword>
<gene>
    <name evidence="1" type="ORF">GCM10010347_63130</name>
</gene>
<evidence type="ECO:0000313" key="1">
    <source>
        <dbReference type="EMBL" id="GHB83639.1"/>
    </source>
</evidence>
<accession>A0ABQ3F4R6</accession>
<proteinExistence type="predicted"/>
<sequence length="157" mass="17009">MRPRPDGTENGLRYPLNEWDPIGVADEVQDEHDRMLAPLLQRLRGGAGPSEIGDVPLAEVHDSGGYAWDAARRQAYANDHESPDTLIAVSAASSRSKADKEPAQWMPSDGSYHCTRAAAWVGTKLHWSLSVGEAERQALLGLAEDCPALTVVHEEAA</sequence>
<dbReference type="Proteomes" id="UP000642673">
    <property type="component" value="Unassembled WGS sequence"/>
</dbReference>
<protein>
    <recommendedName>
        <fullName evidence="3">DUF1524 domain-containing protein</fullName>
    </recommendedName>
</protein>
<dbReference type="EMBL" id="BMVP01000024">
    <property type="protein sequence ID" value="GHB83639.1"/>
    <property type="molecule type" value="Genomic_DNA"/>
</dbReference>
<dbReference type="RefSeq" id="WP_229874184.1">
    <property type="nucleotide sequence ID" value="NZ_BMVP01000024.1"/>
</dbReference>
<dbReference type="PANTHER" id="PTHR24094:SF15">
    <property type="entry name" value="AMP-DEPENDENT SYNTHETASE_LIGASE DOMAIN-CONTAINING PROTEIN-RELATED"/>
    <property type="match status" value="1"/>
</dbReference>
<name>A0ABQ3F4R6_9ACTN</name>